<dbReference type="PANTHER" id="PTHR43303:SF3">
    <property type="entry name" value="BLR3436 PROTEIN"/>
    <property type="match status" value="1"/>
</dbReference>
<sequence length="394" mass="42348">MSLDHSQPAPQPAAADPLLFTPLALRGLALKNRIMLSPMAIYGARDGLTGDLHLIHYGRFALGGVGLIMVENTAVTEEGRITHGCPGLWRDEQAENLTRLTGFAHACGAAIGIQLSHCGRKGSSQRPWHGGAPLGEADAAREEHAWPIRAASAEPFDAGWPAPKALTLAEIDALVEDYRRATARARRAGFDVVEMHCAHGYLLHSFLSPLANARTDAYGGPLENRMRLPLRVAAAMRAEWPADRPVFARISSVDGVDIGWSLEDSVAFALALKGAGVDVVDCSSGGMKLPRGRSLVSRDRGFQVPFAARIRREAGIATVAVGLIRDPHHAEAVLAEGSADLIAVGREALFNPNWAVSAALALKGRGGWSSWQERYGWWLERRAVQQGDVHGREG</sequence>
<dbReference type="Pfam" id="PF00724">
    <property type="entry name" value="Oxidored_FMN"/>
    <property type="match status" value="1"/>
</dbReference>
<evidence type="ECO:0000313" key="3">
    <source>
        <dbReference type="Proteomes" id="UP001055167"/>
    </source>
</evidence>
<dbReference type="RefSeq" id="WP_128565123.1">
    <property type="nucleotide sequence ID" value="NZ_BPQH01000003.1"/>
</dbReference>
<evidence type="ECO:0000259" key="1">
    <source>
        <dbReference type="Pfam" id="PF00724"/>
    </source>
</evidence>
<comment type="caution">
    <text evidence="2">The sequence shown here is derived from an EMBL/GenBank/DDBJ whole genome shotgun (WGS) entry which is preliminary data.</text>
</comment>
<dbReference type="EMBL" id="BPQH01000003">
    <property type="protein sequence ID" value="GJD48359.1"/>
    <property type="molecule type" value="Genomic_DNA"/>
</dbReference>
<reference evidence="2" key="2">
    <citation type="submission" date="2021-08" db="EMBL/GenBank/DDBJ databases">
        <authorList>
            <person name="Tani A."/>
            <person name="Ola A."/>
            <person name="Ogura Y."/>
            <person name="Katsura K."/>
            <person name="Hayashi T."/>
        </authorList>
    </citation>
    <scope>NUCLEOTIDE SEQUENCE</scope>
    <source>
        <strain evidence="2">KCTC 52305</strain>
    </source>
</reference>
<accession>A0ABQ4QSZ8</accession>
<gene>
    <name evidence="2" type="primary">namA_2</name>
    <name evidence="2" type="ORF">OPKNFCMD_1077</name>
</gene>
<dbReference type="PANTHER" id="PTHR43303">
    <property type="entry name" value="NADPH DEHYDROGENASE C23G7.10C-RELATED"/>
    <property type="match status" value="1"/>
</dbReference>
<dbReference type="InterPro" id="IPR044152">
    <property type="entry name" value="YqjM-like"/>
</dbReference>
<keyword evidence="3" id="KW-1185">Reference proteome</keyword>
<dbReference type="InterPro" id="IPR001155">
    <property type="entry name" value="OxRdtase_FMN_N"/>
</dbReference>
<evidence type="ECO:0000313" key="2">
    <source>
        <dbReference type="EMBL" id="GJD48359.1"/>
    </source>
</evidence>
<dbReference type="SUPFAM" id="SSF51395">
    <property type="entry name" value="FMN-linked oxidoreductases"/>
    <property type="match status" value="1"/>
</dbReference>
<organism evidence="2 3">
    <name type="scientific">Methylobacterium crusticola</name>
    <dbReference type="NCBI Taxonomy" id="1697972"/>
    <lineage>
        <taxon>Bacteria</taxon>
        <taxon>Pseudomonadati</taxon>
        <taxon>Pseudomonadota</taxon>
        <taxon>Alphaproteobacteria</taxon>
        <taxon>Hyphomicrobiales</taxon>
        <taxon>Methylobacteriaceae</taxon>
        <taxon>Methylobacterium</taxon>
    </lineage>
</organism>
<dbReference type="Gene3D" id="3.20.20.70">
    <property type="entry name" value="Aldolase class I"/>
    <property type="match status" value="1"/>
</dbReference>
<feature type="domain" description="NADH:flavin oxidoreductase/NADH oxidase N-terminal" evidence="1">
    <location>
        <begin position="19"/>
        <end position="358"/>
    </location>
</feature>
<dbReference type="Proteomes" id="UP001055167">
    <property type="component" value="Unassembled WGS sequence"/>
</dbReference>
<dbReference type="CDD" id="cd02932">
    <property type="entry name" value="OYE_YqiM_FMN"/>
    <property type="match status" value="1"/>
</dbReference>
<dbReference type="InterPro" id="IPR013785">
    <property type="entry name" value="Aldolase_TIM"/>
</dbReference>
<name>A0ABQ4QSZ8_9HYPH</name>
<protein>
    <submittedName>
        <fullName evidence="2">NADPH dehydrogenase</fullName>
    </submittedName>
</protein>
<proteinExistence type="predicted"/>
<reference evidence="2" key="1">
    <citation type="journal article" date="2021" name="Front. Microbiol.">
        <title>Comprehensive Comparative Genomics and Phenotyping of Methylobacterium Species.</title>
        <authorList>
            <person name="Alessa O."/>
            <person name="Ogura Y."/>
            <person name="Fujitani Y."/>
            <person name="Takami H."/>
            <person name="Hayashi T."/>
            <person name="Sahin N."/>
            <person name="Tani A."/>
        </authorList>
    </citation>
    <scope>NUCLEOTIDE SEQUENCE</scope>
    <source>
        <strain evidence="2">KCTC 52305</strain>
    </source>
</reference>